<dbReference type="InterPro" id="IPR013783">
    <property type="entry name" value="Ig-like_fold"/>
</dbReference>
<dbReference type="Gene3D" id="2.60.40.10">
    <property type="entry name" value="Immunoglobulins"/>
    <property type="match status" value="1"/>
</dbReference>
<evidence type="ECO:0000256" key="2">
    <source>
        <dbReference type="SAM" id="MobiDB-lite"/>
    </source>
</evidence>
<evidence type="ECO:0000256" key="1">
    <source>
        <dbReference type="ARBA" id="ARBA00023157"/>
    </source>
</evidence>
<gene>
    <name evidence="4" type="primary">rst</name>
    <name evidence="4" type="ORF">EVAR_4603_1</name>
</gene>
<keyword evidence="1" id="KW-1015">Disulfide bond</keyword>
<reference evidence="4 5" key="1">
    <citation type="journal article" date="2019" name="Commun. Biol.">
        <title>The bagworm genome reveals a unique fibroin gene that provides high tensile strength.</title>
        <authorList>
            <person name="Kono N."/>
            <person name="Nakamura H."/>
            <person name="Ohtoshi R."/>
            <person name="Tomita M."/>
            <person name="Numata K."/>
            <person name="Arakawa K."/>
        </authorList>
    </citation>
    <scope>NUCLEOTIDE SEQUENCE [LARGE SCALE GENOMIC DNA]</scope>
</reference>
<dbReference type="EMBL" id="BGZK01000022">
    <property type="protein sequence ID" value="GBP06471.1"/>
    <property type="molecule type" value="Genomic_DNA"/>
</dbReference>
<dbReference type="InterPro" id="IPR013162">
    <property type="entry name" value="CD80_C2-set"/>
</dbReference>
<evidence type="ECO:0000259" key="3">
    <source>
        <dbReference type="PROSITE" id="PS50835"/>
    </source>
</evidence>
<name>A0A4C1SZN1_EUMVA</name>
<dbReference type="InterPro" id="IPR043128">
    <property type="entry name" value="Rev_trsase/Diguanyl_cyclase"/>
</dbReference>
<keyword evidence="5" id="KW-1185">Reference proteome</keyword>
<dbReference type="InterPro" id="IPR036179">
    <property type="entry name" value="Ig-like_dom_sf"/>
</dbReference>
<dbReference type="AlphaFoldDB" id="A0A4C1SZN1"/>
<feature type="region of interest" description="Disordered" evidence="2">
    <location>
        <begin position="307"/>
        <end position="326"/>
    </location>
</feature>
<sequence length="358" mass="40490">MCVTGTLTHWTKPSSESCYIISVFRQPPIRSRYARLSILVAPDPPKIMQGPFIEVVEDSEQVFECVSVGGKPPAEFSNSPLGGIGCIGVTAHAKSPSSPRNLITWVDGEGGVLSENVVYTVQPMLDGRRFTARSILRLRPRRHHDKQNLTCQAQNTADRAYRSATIKLEEHLKHLSKLLDAIAEEGFRLKLTKCKFAAQSVRFLGHIVEGNTITPLKDNLRSIAEFPAPQNKKQIRQFLDHKPLENLNIKNRTDDELGDMTHYLSQYNFVIKYNPGKCNTEADCLSRNPVYESHENEEDKLKTVNIAKQKRQSNKSDRETISSPTLDPGNFNNLLFFLLSFRKEKERERKEGEGGKAR</sequence>
<comment type="caution">
    <text evidence="4">The sequence shown here is derived from an EMBL/GenBank/DDBJ whole genome shotgun (WGS) entry which is preliminary data.</text>
</comment>
<dbReference type="PROSITE" id="PS50835">
    <property type="entry name" value="IG_LIKE"/>
    <property type="match status" value="1"/>
</dbReference>
<dbReference type="Gene3D" id="3.30.70.270">
    <property type="match status" value="1"/>
</dbReference>
<dbReference type="STRING" id="151549.A0A4C1SZN1"/>
<dbReference type="OrthoDB" id="6413693at2759"/>
<protein>
    <submittedName>
        <fullName evidence="4">Irregular chiasm C-roughest protein</fullName>
    </submittedName>
</protein>
<dbReference type="Pfam" id="PF08205">
    <property type="entry name" value="C2-set_2"/>
    <property type="match status" value="1"/>
</dbReference>
<dbReference type="Proteomes" id="UP000299102">
    <property type="component" value="Unassembled WGS sequence"/>
</dbReference>
<dbReference type="InterPro" id="IPR050951">
    <property type="entry name" value="Retrovirus_Pol_polyprotein"/>
</dbReference>
<proteinExistence type="predicted"/>
<dbReference type="InterPro" id="IPR043502">
    <property type="entry name" value="DNA/RNA_pol_sf"/>
</dbReference>
<evidence type="ECO:0000313" key="4">
    <source>
        <dbReference type="EMBL" id="GBP06471.1"/>
    </source>
</evidence>
<dbReference type="PANTHER" id="PTHR37984">
    <property type="entry name" value="PROTEIN CBG26694"/>
    <property type="match status" value="1"/>
</dbReference>
<dbReference type="SUPFAM" id="SSF48726">
    <property type="entry name" value="Immunoglobulin"/>
    <property type="match status" value="1"/>
</dbReference>
<feature type="domain" description="Ig-like" evidence="3">
    <location>
        <begin position="45"/>
        <end position="167"/>
    </location>
</feature>
<organism evidence="4 5">
    <name type="scientific">Eumeta variegata</name>
    <name type="common">Bagworm moth</name>
    <name type="synonym">Eumeta japonica</name>
    <dbReference type="NCBI Taxonomy" id="151549"/>
    <lineage>
        <taxon>Eukaryota</taxon>
        <taxon>Metazoa</taxon>
        <taxon>Ecdysozoa</taxon>
        <taxon>Arthropoda</taxon>
        <taxon>Hexapoda</taxon>
        <taxon>Insecta</taxon>
        <taxon>Pterygota</taxon>
        <taxon>Neoptera</taxon>
        <taxon>Endopterygota</taxon>
        <taxon>Lepidoptera</taxon>
        <taxon>Glossata</taxon>
        <taxon>Ditrysia</taxon>
        <taxon>Tineoidea</taxon>
        <taxon>Psychidae</taxon>
        <taxon>Oiketicinae</taxon>
        <taxon>Eumeta</taxon>
    </lineage>
</organism>
<evidence type="ECO:0000313" key="5">
    <source>
        <dbReference type="Proteomes" id="UP000299102"/>
    </source>
</evidence>
<accession>A0A4C1SZN1</accession>
<dbReference type="GO" id="GO:0071897">
    <property type="term" value="P:DNA biosynthetic process"/>
    <property type="evidence" value="ECO:0007669"/>
    <property type="project" value="UniProtKB-ARBA"/>
</dbReference>
<dbReference type="SUPFAM" id="SSF56672">
    <property type="entry name" value="DNA/RNA polymerases"/>
    <property type="match status" value="1"/>
</dbReference>
<dbReference type="PANTHER" id="PTHR37984:SF5">
    <property type="entry name" value="PROTEIN NYNRIN-LIKE"/>
    <property type="match status" value="1"/>
</dbReference>
<dbReference type="InterPro" id="IPR007110">
    <property type="entry name" value="Ig-like_dom"/>
</dbReference>